<proteinExistence type="predicted"/>
<dbReference type="Proteomes" id="UP000235162">
    <property type="component" value="Unassembled WGS sequence"/>
</dbReference>
<dbReference type="InterPro" id="IPR025597">
    <property type="entry name" value="DUF4345"/>
</dbReference>
<accession>A0AAP8MHB3</accession>
<organism evidence="2 3">
    <name type="scientific">Halioglobus japonicus</name>
    <dbReference type="NCBI Taxonomy" id="930805"/>
    <lineage>
        <taxon>Bacteria</taxon>
        <taxon>Pseudomonadati</taxon>
        <taxon>Pseudomonadota</taxon>
        <taxon>Gammaproteobacteria</taxon>
        <taxon>Cellvibrionales</taxon>
        <taxon>Halieaceae</taxon>
        <taxon>Halioglobus</taxon>
    </lineage>
</organism>
<sequence length="123" mass="13217">MLGKGLLWAAGLIFCAYGIACFIDPNLPANYAGLRIGNGDAYAEMGAMYGGLQFGFGLYLIICAFRPSLYRAGLMLIVIAIGCLAAARLYSAWQADFLVGTYTWGALAFESVIALIAARCLWR</sequence>
<dbReference type="KEGG" id="hja:BST95_13535"/>
<feature type="transmembrane region" description="Helical" evidence="1">
    <location>
        <begin position="102"/>
        <end position="122"/>
    </location>
</feature>
<keyword evidence="1" id="KW-0812">Transmembrane</keyword>
<feature type="transmembrane region" description="Helical" evidence="1">
    <location>
        <begin position="45"/>
        <end position="65"/>
    </location>
</feature>
<dbReference type="RefSeq" id="WP_066056279.1">
    <property type="nucleotide sequence ID" value="NZ_BMYL01000001.1"/>
</dbReference>
<keyword evidence="1" id="KW-0472">Membrane</keyword>
<gene>
    <name evidence="2" type="ORF">C0029_04645</name>
</gene>
<evidence type="ECO:0000256" key="1">
    <source>
        <dbReference type="SAM" id="Phobius"/>
    </source>
</evidence>
<name>A0AAP8MHB3_9GAMM</name>
<protein>
    <submittedName>
        <fullName evidence="2">DUF4345 domain-containing protein</fullName>
    </submittedName>
</protein>
<comment type="caution">
    <text evidence="2">The sequence shown here is derived from an EMBL/GenBank/DDBJ whole genome shotgun (WGS) entry which is preliminary data.</text>
</comment>
<dbReference type="Pfam" id="PF14248">
    <property type="entry name" value="DUF4345"/>
    <property type="match status" value="1"/>
</dbReference>
<keyword evidence="1" id="KW-1133">Transmembrane helix</keyword>
<feature type="transmembrane region" description="Helical" evidence="1">
    <location>
        <begin position="72"/>
        <end position="90"/>
    </location>
</feature>
<keyword evidence="3" id="KW-1185">Reference proteome</keyword>
<evidence type="ECO:0000313" key="3">
    <source>
        <dbReference type="Proteomes" id="UP000235162"/>
    </source>
</evidence>
<dbReference type="EMBL" id="PKUR01000001">
    <property type="protein sequence ID" value="PLW87863.1"/>
    <property type="molecule type" value="Genomic_DNA"/>
</dbReference>
<reference evidence="2 3" key="1">
    <citation type="submission" date="2018-01" db="EMBL/GenBank/DDBJ databases">
        <title>The draft genome sequence of Halioglobus japonicus S1-36.</title>
        <authorList>
            <person name="Du Z.-J."/>
            <person name="Shi M.-J."/>
        </authorList>
    </citation>
    <scope>NUCLEOTIDE SEQUENCE [LARGE SCALE GENOMIC DNA]</scope>
    <source>
        <strain evidence="2 3">S1-36</strain>
    </source>
</reference>
<dbReference type="AlphaFoldDB" id="A0AAP8MHB3"/>
<evidence type="ECO:0000313" key="2">
    <source>
        <dbReference type="EMBL" id="PLW87863.1"/>
    </source>
</evidence>